<dbReference type="InterPro" id="IPR006703">
    <property type="entry name" value="G_AIG1"/>
</dbReference>
<dbReference type="Gramene" id="PHT94514">
    <property type="protein sequence ID" value="PHT94514"/>
    <property type="gene ID" value="T459_02396"/>
</dbReference>
<dbReference type="EMBL" id="AYRZ02000001">
    <property type="protein sequence ID" value="PHT94514.1"/>
    <property type="molecule type" value="Genomic_DNA"/>
</dbReference>
<feature type="domain" description="Ubiquitin-like protease family profile" evidence="6">
    <location>
        <begin position="698"/>
        <end position="759"/>
    </location>
</feature>
<evidence type="ECO:0000313" key="9">
    <source>
        <dbReference type="Proteomes" id="UP000222542"/>
    </source>
</evidence>
<dbReference type="STRING" id="4072.A0A2G3AJT9"/>
<proteinExistence type="inferred from homology"/>
<dbReference type="Gene3D" id="3.40.50.300">
    <property type="entry name" value="P-loop containing nucleotide triphosphate hydrolases"/>
    <property type="match status" value="1"/>
</dbReference>
<keyword evidence="9" id="KW-1185">Reference proteome</keyword>
<dbReference type="Pfam" id="PF04548">
    <property type="entry name" value="AIG1"/>
    <property type="match status" value="2"/>
</dbReference>
<keyword evidence="4" id="KW-0378">Hydrolase</keyword>
<feature type="non-terminal residue" evidence="8">
    <location>
        <position position="1"/>
    </location>
</feature>
<keyword evidence="2" id="KW-0645">Protease</keyword>
<gene>
    <name evidence="8" type="ORF">T459_02396</name>
</gene>
<protein>
    <recommendedName>
        <fullName evidence="10">Ubiquitin-like protease family profile domain-containing protein</fullName>
    </recommendedName>
</protein>
<dbReference type="InterPro" id="IPR027417">
    <property type="entry name" value="P-loop_NTPase"/>
</dbReference>
<evidence type="ECO:0000256" key="2">
    <source>
        <dbReference type="ARBA" id="ARBA00022670"/>
    </source>
</evidence>
<dbReference type="GO" id="GO:0006508">
    <property type="term" value="P:proteolysis"/>
    <property type="evidence" value="ECO:0007669"/>
    <property type="project" value="UniProtKB-KW"/>
</dbReference>
<keyword evidence="3" id="KW-0547">Nucleotide-binding</keyword>
<evidence type="ECO:0000256" key="5">
    <source>
        <dbReference type="SAM" id="MobiDB-lite"/>
    </source>
</evidence>
<sequence>CGISGLFDFSASPEIVRSEIVRCIDLAEDGIHAVLLVLSVRSCFTRQQQAAVQSLLVFFGGKISDYMIETLAMCKSRLVLFDNRTRDPIKKADQLKELLEQVNLVVEKNGGIPYTNDLFKKLKEGAASFPDSKSKFGSSAGHSEQEIKELIKDEMQRSHEEQKSKLKVNLQKLVKLDKQLGKERAARLAAESKVRKAQKKSKDEARKLKDLLEMSMVYDSAVLIVLLSCIIYWLSPSFSLGFTQIQSTSNEIDMSGFVPGNFDYKDVDFRENRSKYRNDPTIMKKLRIAASVKGKKTASDKGKKSVVAISKGKKKEVVKRDPLPKGMKYVIKTVPPHPLRFGISFNRNFATDVEYFVGKKRLKMFKETCFDKDIACRIGNGIPMLCNWFVVGTKPKFEKFMNGMFSKPMKVDQKDKMTAGSLLLDDFDDFTTPPPLGLLARTKTKSDILLAPPSKRRKTNADKKESITDQEKIKGHPYVKEVNEPPSGTSNTITDTINEEAPHEPSLMDFGEQTPTTEQNPPVIESGRDSIQKINVSRGTYHEKFLMKFDMNAIESLVKTYVVIEIDSSNKDVEKNETHGDDLGTPKEHPKNFSEKVSCTVLSYEAFQELIDNIIVGMSIPIVAMAVNSDDLSQNANLPDPSLQTANVEFQMNCGEPSHEIKKLSEILPTYISYSGLLENTERTVWSSLESYKDKMSNVAGDLNDTPFDVEYVEDIAQQVSGSLDCGVFMAAYAEFLSDQMQIPSSNLDAEYLRNRYASLLWNYGFKKAKKIYSSDHDDPP</sequence>
<evidence type="ECO:0000259" key="6">
    <source>
        <dbReference type="Pfam" id="PF02902"/>
    </source>
</evidence>
<feature type="region of interest" description="Disordered" evidence="5">
    <location>
        <begin position="572"/>
        <end position="591"/>
    </location>
</feature>
<evidence type="ECO:0000313" key="8">
    <source>
        <dbReference type="EMBL" id="PHT94514.1"/>
    </source>
</evidence>
<evidence type="ECO:0000259" key="7">
    <source>
        <dbReference type="Pfam" id="PF04548"/>
    </source>
</evidence>
<feature type="domain" description="AIG1-type G" evidence="7">
    <location>
        <begin position="5"/>
        <end position="68"/>
    </location>
</feature>
<reference evidence="8 9" key="2">
    <citation type="journal article" date="2017" name="Genome Biol.">
        <title>New reference genome sequences of hot pepper reveal the massive evolution of plant disease-resistance genes by retroduplication.</title>
        <authorList>
            <person name="Kim S."/>
            <person name="Park J."/>
            <person name="Yeom S.I."/>
            <person name="Kim Y.M."/>
            <person name="Seo E."/>
            <person name="Kim K.T."/>
            <person name="Kim M.S."/>
            <person name="Lee J.M."/>
            <person name="Cheong K."/>
            <person name="Shin H.S."/>
            <person name="Kim S.B."/>
            <person name="Han K."/>
            <person name="Lee J."/>
            <person name="Park M."/>
            <person name="Lee H.A."/>
            <person name="Lee H.Y."/>
            <person name="Lee Y."/>
            <person name="Oh S."/>
            <person name="Lee J.H."/>
            <person name="Choi E."/>
            <person name="Choi E."/>
            <person name="Lee S.E."/>
            <person name="Jeon J."/>
            <person name="Kim H."/>
            <person name="Choi G."/>
            <person name="Song H."/>
            <person name="Lee J."/>
            <person name="Lee S.C."/>
            <person name="Kwon J.K."/>
            <person name="Lee H.Y."/>
            <person name="Koo N."/>
            <person name="Hong Y."/>
            <person name="Kim R.W."/>
            <person name="Kang W.H."/>
            <person name="Huh J.H."/>
            <person name="Kang B.C."/>
            <person name="Yang T.J."/>
            <person name="Lee Y.H."/>
            <person name="Bennetzen J.L."/>
            <person name="Choi D."/>
        </authorList>
    </citation>
    <scope>NUCLEOTIDE SEQUENCE [LARGE SCALE GENOMIC DNA]</scope>
    <source>
        <strain evidence="9">cv. CM334</strain>
    </source>
</reference>
<dbReference type="Proteomes" id="UP000222542">
    <property type="component" value="Unassembled WGS sequence"/>
</dbReference>
<dbReference type="Gene3D" id="3.40.395.10">
    <property type="entry name" value="Adenoviral Proteinase, Chain A"/>
    <property type="match status" value="1"/>
</dbReference>
<dbReference type="Pfam" id="PF02902">
    <property type="entry name" value="Peptidase_C48"/>
    <property type="match status" value="1"/>
</dbReference>
<organism evidence="8 9">
    <name type="scientific">Capsicum annuum</name>
    <name type="common">Capsicum pepper</name>
    <dbReference type="NCBI Taxonomy" id="4072"/>
    <lineage>
        <taxon>Eukaryota</taxon>
        <taxon>Viridiplantae</taxon>
        <taxon>Streptophyta</taxon>
        <taxon>Embryophyta</taxon>
        <taxon>Tracheophyta</taxon>
        <taxon>Spermatophyta</taxon>
        <taxon>Magnoliopsida</taxon>
        <taxon>eudicotyledons</taxon>
        <taxon>Gunneridae</taxon>
        <taxon>Pentapetalae</taxon>
        <taxon>asterids</taxon>
        <taxon>lamiids</taxon>
        <taxon>Solanales</taxon>
        <taxon>Solanaceae</taxon>
        <taxon>Solanoideae</taxon>
        <taxon>Capsiceae</taxon>
        <taxon>Capsicum</taxon>
    </lineage>
</organism>
<evidence type="ECO:0000256" key="4">
    <source>
        <dbReference type="ARBA" id="ARBA00022801"/>
    </source>
</evidence>
<reference evidence="8 9" key="1">
    <citation type="journal article" date="2014" name="Nat. Genet.">
        <title>Genome sequence of the hot pepper provides insights into the evolution of pungency in Capsicum species.</title>
        <authorList>
            <person name="Kim S."/>
            <person name="Park M."/>
            <person name="Yeom S.I."/>
            <person name="Kim Y.M."/>
            <person name="Lee J.M."/>
            <person name="Lee H.A."/>
            <person name="Seo E."/>
            <person name="Choi J."/>
            <person name="Cheong K."/>
            <person name="Kim K.T."/>
            <person name="Jung K."/>
            <person name="Lee G.W."/>
            <person name="Oh S.K."/>
            <person name="Bae C."/>
            <person name="Kim S.B."/>
            <person name="Lee H.Y."/>
            <person name="Kim S.Y."/>
            <person name="Kim M.S."/>
            <person name="Kang B.C."/>
            <person name="Jo Y.D."/>
            <person name="Yang H.B."/>
            <person name="Jeong H.J."/>
            <person name="Kang W.H."/>
            <person name="Kwon J.K."/>
            <person name="Shin C."/>
            <person name="Lim J.Y."/>
            <person name="Park J.H."/>
            <person name="Huh J.H."/>
            <person name="Kim J.S."/>
            <person name="Kim B.D."/>
            <person name="Cohen O."/>
            <person name="Paran I."/>
            <person name="Suh M.C."/>
            <person name="Lee S.B."/>
            <person name="Kim Y.K."/>
            <person name="Shin Y."/>
            <person name="Noh S.J."/>
            <person name="Park J."/>
            <person name="Seo Y.S."/>
            <person name="Kwon S.Y."/>
            <person name="Kim H.A."/>
            <person name="Park J.M."/>
            <person name="Kim H.J."/>
            <person name="Choi S.B."/>
            <person name="Bosland P.W."/>
            <person name="Reeves G."/>
            <person name="Jo S.H."/>
            <person name="Lee B.W."/>
            <person name="Cho H.T."/>
            <person name="Choi H.S."/>
            <person name="Lee M.S."/>
            <person name="Yu Y."/>
            <person name="Do Choi Y."/>
            <person name="Park B.S."/>
            <person name="van Deynze A."/>
            <person name="Ashrafi H."/>
            <person name="Hill T."/>
            <person name="Kim W.T."/>
            <person name="Pai H.S."/>
            <person name="Ahn H.K."/>
            <person name="Yeam I."/>
            <person name="Giovannoni J.J."/>
            <person name="Rose J.K."/>
            <person name="Sorensen I."/>
            <person name="Lee S.J."/>
            <person name="Kim R.W."/>
            <person name="Choi I.Y."/>
            <person name="Choi B.S."/>
            <person name="Lim J.S."/>
            <person name="Lee Y.H."/>
            <person name="Choi D."/>
        </authorList>
    </citation>
    <scope>NUCLEOTIDE SEQUENCE [LARGE SCALE GENOMIC DNA]</scope>
    <source>
        <strain evidence="9">cv. CM334</strain>
    </source>
</reference>
<dbReference type="AlphaFoldDB" id="A0A2G3AJT9"/>
<dbReference type="PANTHER" id="PTHR33022:SF13">
    <property type="entry name" value="UBIQUITIN-LIKE PROTEASE FAMILY PROFILE DOMAIN-CONTAINING PROTEIN"/>
    <property type="match status" value="1"/>
</dbReference>
<comment type="caution">
    <text evidence="8">The sequence shown here is derived from an EMBL/GenBank/DDBJ whole genome shotgun (WGS) entry which is preliminary data.</text>
</comment>
<dbReference type="InterPro" id="IPR003653">
    <property type="entry name" value="Peptidase_C48_C"/>
</dbReference>
<dbReference type="GO" id="GO:0005525">
    <property type="term" value="F:GTP binding"/>
    <property type="evidence" value="ECO:0007669"/>
    <property type="project" value="InterPro"/>
</dbReference>
<dbReference type="PANTHER" id="PTHR33022">
    <property type="entry name" value="DUF1985 DOMAIN-CONTAINING PROTEIN"/>
    <property type="match status" value="1"/>
</dbReference>
<evidence type="ECO:0008006" key="10">
    <source>
        <dbReference type="Google" id="ProtNLM"/>
    </source>
</evidence>
<evidence type="ECO:0000256" key="3">
    <source>
        <dbReference type="ARBA" id="ARBA00022741"/>
    </source>
</evidence>
<feature type="domain" description="AIG1-type G" evidence="7">
    <location>
        <begin position="71"/>
        <end position="128"/>
    </location>
</feature>
<name>A0A2G3AJT9_CAPAN</name>
<dbReference type="GO" id="GO:0008234">
    <property type="term" value="F:cysteine-type peptidase activity"/>
    <property type="evidence" value="ECO:0007669"/>
    <property type="project" value="InterPro"/>
</dbReference>
<evidence type="ECO:0000256" key="1">
    <source>
        <dbReference type="ARBA" id="ARBA00005234"/>
    </source>
</evidence>
<dbReference type="InterPro" id="IPR038765">
    <property type="entry name" value="Papain-like_cys_pep_sf"/>
</dbReference>
<dbReference type="GO" id="GO:0003924">
    <property type="term" value="F:GTPase activity"/>
    <property type="evidence" value="ECO:0000318"/>
    <property type="project" value="GO_Central"/>
</dbReference>
<accession>A0A2G3AJT9</accession>
<comment type="similarity">
    <text evidence="1">Belongs to the peptidase C48 family.</text>
</comment>
<dbReference type="SUPFAM" id="SSF54001">
    <property type="entry name" value="Cysteine proteinases"/>
    <property type="match status" value="1"/>
</dbReference>
<feature type="region of interest" description="Disordered" evidence="5">
    <location>
        <begin position="505"/>
        <end position="525"/>
    </location>
</feature>